<name>A0AAD8EPT3_DIPPU</name>
<accession>A0AAD8EPT3</accession>
<dbReference type="EMBL" id="JASPKZ010001600">
    <property type="protein sequence ID" value="KAJ9597584.1"/>
    <property type="molecule type" value="Genomic_DNA"/>
</dbReference>
<organism evidence="1 2">
    <name type="scientific">Diploptera punctata</name>
    <name type="common">Pacific beetle cockroach</name>
    <dbReference type="NCBI Taxonomy" id="6984"/>
    <lineage>
        <taxon>Eukaryota</taxon>
        <taxon>Metazoa</taxon>
        <taxon>Ecdysozoa</taxon>
        <taxon>Arthropoda</taxon>
        <taxon>Hexapoda</taxon>
        <taxon>Insecta</taxon>
        <taxon>Pterygota</taxon>
        <taxon>Neoptera</taxon>
        <taxon>Polyneoptera</taxon>
        <taxon>Dictyoptera</taxon>
        <taxon>Blattodea</taxon>
        <taxon>Blaberoidea</taxon>
        <taxon>Blaberidae</taxon>
        <taxon>Diplopterinae</taxon>
        <taxon>Diploptera</taxon>
    </lineage>
</organism>
<sequence>NTRNKKTLYIAQEEKIWKKIKLPQNRICTFLLQDTHFERHINDLKNQIHSLRRRNTIELRKRQDFYYDIDCCYRNRNRLKRPKQVHDDHNDRVI</sequence>
<reference evidence="1" key="1">
    <citation type="journal article" date="2023" name="IScience">
        <title>Live-bearing cockroach genome reveals convergent evolutionary mechanisms linked to viviparity in insects and beyond.</title>
        <authorList>
            <person name="Fouks B."/>
            <person name="Harrison M.C."/>
            <person name="Mikhailova A.A."/>
            <person name="Marchal E."/>
            <person name="English S."/>
            <person name="Carruthers M."/>
            <person name="Jennings E.C."/>
            <person name="Chiamaka E.L."/>
            <person name="Frigard R.A."/>
            <person name="Pippel M."/>
            <person name="Attardo G.M."/>
            <person name="Benoit J.B."/>
            <person name="Bornberg-Bauer E."/>
            <person name="Tobe S.S."/>
        </authorList>
    </citation>
    <scope>NUCLEOTIDE SEQUENCE</scope>
    <source>
        <strain evidence="1">Stay&amp;Tobe</strain>
    </source>
</reference>
<dbReference type="AlphaFoldDB" id="A0AAD8EPT3"/>
<evidence type="ECO:0000313" key="2">
    <source>
        <dbReference type="Proteomes" id="UP001233999"/>
    </source>
</evidence>
<proteinExistence type="predicted"/>
<comment type="caution">
    <text evidence="1">The sequence shown here is derived from an EMBL/GenBank/DDBJ whole genome shotgun (WGS) entry which is preliminary data.</text>
</comment>
<feature type="non-terminal residue" evidence="1">
    <location>
        <position position="1"/>
    </location>
</feature>
<protein>
    <submittedName>
        <fullName evidence="1">Uncharacterized protein</fullName>
    </submittedName>
</protein>
<keyword evidence="2" id="KW-1185">Reference proteome</keyword>
<dbReference type="Proteomes" id="UP001233999">
    <property type="component" value="Unassembled WGS sequence"/>
</dbReference>
<evidence type="ECO:0000313" key="1">
    <source>
        <dbReference type="EMBL" id="KAJ9597584.1"/>
    </source>
</evidence>
<reference evidence="1" key="2">
    <citation type="submission" date="2023-05" db="EMBL/GenBank/DDBJ databases">
        <authorList>
            <person name="Fouks B."/>
        </authorList>
    </citation>
    <scope>NUCLEOTIDE SEQUENCE</scope>
    <source>
        <strain evidence="1">Stay&amp;Tobe</strain>
        <tissue evidence="1">Testes</tissue>
    </source>
</reference>
<gene>
    <name evidence="1" type="ORF">L9F63_011585</name>
</gene>
<feature type="non-terminal residue" evidence="1">
    <location>
        <position position="94"/>
    </location>
</feature>